<evidence type="ECO:0000256" key="7">
    <source>
        <dbReference type="ARBA" id="ARBA00023136"/>
    </source>
</evidence>
<gene>
    <name evidence="9" type="ORF">GQA94_18115</name>
</gene>
<reference evidence="9 10" key="1">
    <citation type="submission" date="2019-12" db="EMBL/GenBank/DDBJ databases">
        <title>Complete genome sequence of Pseudomonas stutzeri.</title>
        <authorList>
            <person name="Lim S.R."/>
            <person name="Kim J.H."/>
        </authorList>
    </citation>
    <scope>NUCLEOTIDE SEQUENCE [LARGE SCALE GENOMIC DNA]</scope>
    <source>
        <strain evidence="9 10">PM101005</strain>
    </source>
</reference>
<dbReference type="EMBL" id="CP046902">
    <property type="protein sequence ID" value="QGZ31867.1"/>
    <property type="molecule type" value="Genomic_DNA"/>
</dbReference>
<feature type="transmembrane region" description="Helical" evidence="8">
    <location>
        <begin position="307"/>
        <end position="338"/>
    </location>
</feature>
<name>A0A6I6LT06_STUST</name>
<dbReference type="GO" id="GO:0055085">
    <property type="term" value="P:transmembrane transport"/>
    <property type="evidence" value="ECO:0007669"/>
    <property type="project" value="TreeGrafter"/>
</dbReference>
<feature type="transmembrane region" description="Helical" evidence="8">
    <location>
        <begin position="156"/>
        <end position="177"/>
    </location>
</feature>
<comment type="subcellular location">
    <subcellularLocation>
        <location evidence="1">Cell membrane</location>
        <topology evidence="1">Multi-pass membrane protein</topology>
    </subcellularLocation>
</comment>
<feature type="transmembrane region" description="Helical" evidence="8">
    <location>
        <begin position="38"/>
        <end position="56"/>
    </location>
</feature>
<evidence type="ECO:0000256" key="3">
    <source>
        <dbReference type="ARBA" id="ARBA00022448"/>
    </source>
</evidence>
<evidence type="ECO:0000256" key="5">
    <source>
        <dbReference type="ARBA" id="ARBA00022692"/>
    </source>
</evidence>
<comment type="similarity">
    <text evidence="2">Belongs to the autoinducer-2 exporter (AI-2E) (TC 2.A.86) family.</text>
</comment>
<dbReference type="Pfam" id="PF01594">
    <property type="entry name" value="AI-2E_transport"/>
    <property type="match status" value="1"/>
</dbReference>
<keyword evidence="6 8" id="KW-1133">Transmembrane helix</keyword>
<proteinExistence type="inferred from homology"/>
<evidence type="ECO:0000256" key="8">
    <source>
        <dbReference type="SAM" id="Phobius"/>
    </source>
</evidence>
<evidence type="ECO:0000256" key="2">
    <source>
        <dbReference type="ARBA" id="ARBA00009773"/>
    </source>
</evidence>
<sequence>MLNVLRGWVHRYFSDEQAVVLAVLLVVAFAAVLTLGDMLAPVLAGLVLAYLMQGLVGALERIRIPHLVAVWLVFLMFVGALTVCLLFLVPLVWQQLLTLFNELPRMLVEWQSLLLHLPERYPQLLTEEQVRRGIDVMRGEIGRYGQVVLTSSLSSLPLLLTLMIYLILVPILVFFFLKDRQQISDWLSGYLPRERTLITQVSQEMNVQIGNYIRGKAIEIVICGVVSYAVFAALELNYAALLALLVGVSVVVPYIGATVVTIPIALIGLFQWGLGDQFIYLMVAYAIIQALDGNVLVPLLFSEAVNLHPVAIICAVLLFGGLWGFWGVFFAIPLATLFKAVLYAWPRRPPTASVTVG</sequence>
<dbReference type="GO" id="GO:0005886">
    <property type="term" value="C:plasma membrane"/>
    <property type="evidence" value="ECO:0007669"/>
    <property type="project" value="UniProtKB-SubCell"/>
</dbReference>
<dbReference type="PANTHER" id="PTHR21716">
    <property type="entry name" value="TRANSMEMBRANE PROTEIN"/>
    <property type="match status" value="1"/>
</dbReference>
<dbReference type="AlphaFoldDB" id="A0A6I6LT06"/>
<keyword evidence="7 8" id="KW-0472">Membrane</keyword>
<feature type="transmembrane region" description="Helical" evidence="8">
    <location>
        <begin position="12"/>
        <end position="32"/>
    </location>
</feature>
<dbReference type="Proteomes" id="UP000438983">
    <property type="component" value="Chromosome"/>
</dbReference>
<dbReference type="RefSeq" id="WP_158189309.1">
    <property type="nucleotide sequence ID" value="NZ_CP046902.1"/>
</dbReference>
<keyword evidence="4" id="KW-1003">Cell membrane</keyword>
<evidence type="ECO:0000256" key="1">
    <source>
        <dbReference type="ARBA" id="ARBA00004651"/>
    </source>
</evidence>
<keyword evidence="5 8" id="KW-0812">Transmembrane</keyword>
<evidence type="ECO:0000313" key="9">
    <source>
        <dbReference type="EMBL" id="QGZ31867.1"/>
    </source>
</evidence>
<dbReference type="InterPro" id="IPR002549">
    <property type="entry name" value="AI-2E-like"/>
</dbReference>
<organism evidence="9 10">
    <name type="scientific">Stutzerimonas stutzeri</name>
    <name type="common">Pseudomonas stutzeri</name>
    <dbReference type="NCBI Taxonomy" id="316"/>
    <lineage>
        <taxon>Bacteria</taxon>
        <taxon>Pseudomonadati</taxon>
        <taxon>Pseudomonadota</taxon>
        <taxon>Gammaproteobacteria</taxon>
        <taxon>Pseudomonadales</taxon>
        <taxon>Pseudomonadaceae</taxon>
        <taxon>Stutzerimonas</taxon>
    </lineage>
</organism>
<feature type="transmembrane region" description="Helical" evidence="8">
    <location>
        <begin position="240"/>
        <end position="266"/>
    </location>
</feature>
<evidence type="ECO:0000256" key="6">
    <source>
        <dbReference type="ARBA" id="ARBA00022989"/>
    </source>
</evidence>
<feature type="transmembrane region" description="Helical" evidence="8">
    <location>
        <begin position="68"/>
        <end position="93"/>
    </location>
</feature>
<dbReference type="OrthoDB" id="5562213at2"/>
<evidence type="ECO:0000313" key="10">
    <source>
        <dbReference type="Proteomes" id="UP000438983"/>
    </source>
</evidence>
<keyword evidence="3" id="KW-0813">Transport</keyword>
<protein>
    <submittedName>
        <fullName evidence="9">AI-2E family transporter</fullName>
    </submittedName>
</protein>
<evidence type="ECO:0000256" key="4">
    <source>
        <dbReference type="ARBA" id="ARBA00022475"/>
    </source>
</evidence>
<dbReference type="PANTHER" id="PTHR21716:SF53">
    <property type="entry name" value="PERMEASE PERM-RELATED"/>
    <property type="match status" value="1"/>
</dbReference>
<feature type="transmembrane region" description="Helical" evidence="8">
    <location>
        <begin position="278"/>
        <end position="301"/>
    </location>
</feature>
<accession>A0A6I6LT06</accession>